<protein>
    <submittedName>
        <fullName evidence="1">Uncharacterized protein</fullName>
    </submittedName>
</protein>
<evidence type="ECO:0000313" key="2">
    <source>
        <dbReference type="Proteomes" id="UP001165079"/>
    </source>
</evidence>
<organism evidence="1 2">
    <name type="scientific">Actinorhabdospora filicis</name>
    <dbReference type="NCBI Taxonomy" id="1785913"/>
    <lineage>
        <taxon>Bacteria</taxon>
        <taxon>Bacillati</taxon>
        <taxon>Actinomycetota</taxon>
        <taxon>Actinomycetes</taxon>
        <taxon>Micromonosporales</taxon>
        <taxon>Micromonosporaceae</taxon>
        <taxon>Actinorhabdospora</taxon>
    </lineage>
</organism>
<accession>A0A9W6SH52</accession>
<name>A0A9W6SH52_9ACTN</name>
<gene>
    <name evidence="1" type="ORF">Afil01_01530</name>
</gene>
<sequence>MAPFVNTAVASHPARARDTGAACPGTPPGLTVRIAALPAVVRRDALARVGATLSGNDFVARRKPGVLVVT</sequence>
<evidence type="ECO:0000313" key="1">
    <source>
        <dbReference type="EMBL" id="GLZ75346.1"/>
    </source>
</evidence>
<dbReference type="Proteomes" id="UP001165079">
    <property type="component" value="Unassembled WGS sequence"/>
</dbReference>
<reference evidence="1" key="1">
    <citation type="submission" date="2023-03" db="EMBL/GenBank/DDBJ databases">
        <title>Actinorhabdospora filicis NBRC 111898.</title>
        <authorList>
            <person name="Ichikawa N."/>
            <person name="Sato H."/>
            <person name="Tonouchi N."/>
        </authorList>
    </citation>
    <scope>NUCLEOTIDE SEQUENCE</scope>
    <source>
        <strain evidence="1">NBRC 111898</strain>
    </source>
</reference>
<proteinExistence type="predicted"/>
<dbReference type="EMBL" id="BSTX01000001">
    <property type="protein sequence ID" value="GLZ75346.1"/>
    <property type="molecule type" value="Genomic_DNA"/>
</dbReference>
<comment type="caution">
    <text evidence="1">The sequence shown here is derived from an EMBL/GenBank/DDBJ whole genome shotgun (WGS) entry which is preliminary data.</text>
</comment>
<dbReference type="AlphaFoldDB" id="A0A9W6SH52"/>
<keyword evidence="2" id="KW-1185">Reference proteome</keyword>